<proteinExistence type="predicted"/>
<evidence type="ECO:0000256" key="1">
    <source>
        <dbReference type="SAM" id="MobiDB-lite"/>
    </source>
</evidence>
<feature type="region of interest" description="Disordered" evidence="1">
    <location>
        <begin position="36"/>
        <end position="61"/>
    </location>
</feature>
<gene>
    <name evidence="2" type="ORF">Pan153_15890</name>
</gene>
<dbReference type="EMBL" id="CP036317">
    <property type="protein sequence ID" value="QDV16955.1"/>
    <property type="molecule type" value="Genomic_DNA"/>
</dbReference>
<evidence type="ECO:0000313" key="2">
    <source>
        <dbReference type="EMBL" id="QDV16955.1"/>
    </source>
</evidence>
<evidence type="ECO:0000313" key="3">
    <source>
        <dbReference type="Proteomes" id="UP000320839"/>
    </source>
</evidence>
<protein>
    <submittedName>
        <fullName evidence="2">Uncharacterized protein</fullName>
    </submittedName>
</protein>
<feature type="compositionally biased region" description="Polar residues" evidence="1">
    <location>
        <begin position="40"/>
        <end position="57"/>
    </location>
</feature>
<accession>A0A518FKW6</accession>
<name>A0A518FKW6_9PLAN</name>
<organism evidence="2 3">
    <name type="scientific">Gimesia panareensis</name>
    <dbReference type="NCBI Taxonomy" id="2527978"/>
    <lineage>
        <taxon>Bacteria</taxon>
        <taxon>Pseudomonadati</taxon>
        <taxon>Planctomycetota</taxon>
        <taxon>Planctomycetia</taxon>
        <taxon>Planctomycetales</taxon>
        <taxon>Planctomycetaceae</taxon>
        <taxon>Gimesia</taxon>
    </lineage>
</organism>
<sequence>MCPNVCYLFVRSIHKPTVIESYLNNYYQCTTYDIKKSGTPEWNSGRAQRAGNQQDSLTDPEIPPIISIMSAATENHTNRPPPE</sequence>
<dbReference type="AlphaFoldDB" id="A0A518FKW6"/>
<reference evidence="2 3" key="1">
    <citation type="submission" date="2019-02" db="EMBL/GenBank/DDBJ databases">
        <title>Deep-cultivation of Planctomycetes and their phenomic and genomic characterization uncovers novel biology.</title>
        <authorList>
            <person name="Wiegand S."/>
            <person name="Jogler M."/>
            <person name="Boedeker C."/>
            <person name="Pinto D."/>
            <person name="Vollmers J."/>
            <person name="Rivas-Marin E."/>
            <person name="Kohn T."/>
            <person name="Peeters S.H."/>
            <person name="Heuer A."/>
            <person name="Rast P."/>
            <person name="Oberbeckmann S."/>
            <person name="Bunk B."/>
            <person name="Jeske O."/>
            <person name="Meyerdierks A."/>
            <person name="Storesund J.E."/>
            <person name="Kallscheuer N."/>
            <person name="Luecker S."/>
            <person name="Lage O.M."/>
            <person name="Pohl T."/>
            <person name="Merkel B.J."/>
            <person name="Hornburger P."/>
            <person name="Mueller R.-W."/>
            <person name="Bruemmer F."/>
            <person name="Labrenz M."/>
            <person name="Spormann A.M."/>
            <person name="Op den Camp H."/>
            <person name="Overmann J."/>
            <person name="Amann R."/>
            <person name="Jetten M.S.M."/>
            <person name="Mascher T."/>
            <person name="Medema M.H."/>
            <person name="Devos D.P."/>
            <person name="Kaster A.-K."/>
            <person name="Ovreas L."/>
            <person name="Rohde M."/>
            <person name="Galperin M.Y."/>
            <person name="Jogler C."/>
        </authorList>
    </citation>
    <scope>NUCLEOTIDE SEQUENCE [LARGE SCALE GENOMIC DNA]</scope>
    <source>
        <strain evidence="2 3">Pan153</strain>
    </source>
</reference>
<dbReference type="Proteomes" id="UP000320839">
    <property type="component" value="Chromosome"/>
</dbReference>